<dbReference type="InterPro" id="IPR002937">
    <property type="entry name" value="Amino_oxidase"/>
</dbReference>
<organism evidence="9 10">
    <name type="scientific">Pseudonocardia parietis</name>
    <dbReference type="NCBI Taxonomy" id="570936"/>
    <lineage>
        <taxon>Bacteria</taxon>
        <taxon>Bacillati</taxon>
        <taxon>Actinomycetota</taxon>
        <taxon>Actinomycetes</taxon>
        <taxon>Pseudonocardiales</taxon>
        <taxon>Pseudonocardiaceae</taxon>
        <taxon>Pseudonocardia</taxon>
    </lineage>
</organism>
<comment type="pathway">
    <text evidence="1 5">Carotenoid biosynthesis.</text>
</comment>
<evidence type="ECO:0000256" key="5">
    <source>
        <dbReference type="RuleBase" id="RU362075"/>
    </source>
</evidence>
<dbReference type="EC" id="1.3.99.31" evidence="9"/>
<evidence type="ECO:0000256" key="2">
    <source>
        <dbReference type="ARBA" id="ARBA00006046"/>
    </source>
</evidence>
<name>A0ABS4VZF8_9PSEU</name>
<evidence type="ECO:0000313" key="10">
    <source>
        <dbReference type="Proteomes" id="UP001519295"/>
    </source>
</evidence>
<keyword evidence="10" id="KW-1185">Reference proteome</keyword>
<protein>
    <submittedName>
        <fullName evidence="9">Phytoene desaturase</fullName>
        <ecNumber evidence="9">1.3.99.26</ecNumber>
        <ecNumber evidence="9">1.3.99.28</ecNumber>
        <ecNumber evidence="9">1.3.99.29</ecNumber>
        <ecNumber evidence="9">1.3.99.31</ecNumber>
    </submittedName>
</protein>
<comment type="similarity">
    <text evidence="2 5">Belongs to the carotenoid/retinoid oxidoreductase family.</text>
</comment>
<evidence type="ECO:0000313" key="9">
    <source>
        <dbReference type="EMBL" id="MBP2369331.1"/>
    </source>
</evidence>
<proteinExistence type="inferred from homology"/>
<dbReference type="EMBL" id="JAGINU010000001">
    <property type="protein sequence ID" value="MBP2369331.1"/>
    <property type="molecule type" value="Genomic_DNA"/>
</dbReference>
<keyword evidence="7" id="KW-1133">Transmembrane helix</keyword>
<evidence type="ECO:0000256" key="4">
    <source>
        <dbReference type="ARBA" id="ARBA00023002"/>
    </source>
</evidence>
<feature type="compositionally biased region" description="Basic and acidic residues" evidence="6">
    <location>
        <begin position="272"/>
        <end position="285"/>
    </location>
</feature>
<dbReference type="PROSITE" id="PS00982">
    <property type="entry name" value="PHYTOENE_DH"/>
    <property type="match status" value="1"/>
</dbReference>
<dbReference type="EC" id="1.3.99.28" evidence="9"/>
<feature type="domain" description="Amine oxidase" evidence="8">
    <location>
        <begin position="19"/>
        <end position="515"/>
    </location>
</feature>
<evidence type="ECO:0000256" key="3">
    <source>
        <dbReference type="ARBA" id="ARBA00022746"/>
    </source>
</evidence>
<feature type="transmembrane region" description="Helical" evidence="7">
    <location>
        <begin position="12"/>
        <end position="30"/>
    </location>
</feature>
<sequence>MVRRIDGRTDHVVVVGAGLAGLSAALHLLGAGRRVTIVERESFPGGRAGRLDVTDAHGGYRLDTGPTVLTMPELLESALAAVGETTADRLDLVRLDPAYRAEFADGSAIAVHTDAAAMEHEIRRTCGPDSAAGYRRLRRWLTDLYRAEMDSFIGANMDSPFSLLGPDLARLAALGGFGRLGRRIERYLPDERLQRIFSFQSLYAGVAPQHALGAYGVIAYMDTVAGVWFPRGGMRAMGTALASAAADAGAEIHYGRTVTGLVRSGDRVTAVRHRDQDGTSDRTSDDSSGSGTAEIACDAVVLTPELPAAYELLGGPPRRPAGLRWSPSAVVVHAGMPAPAGPVGDGAQHHHTISFGAAWKRTFREIIDDGRLMSDPSLLVTRPGLTDPGLQPAGRELLSVLAPCPNTAVAPGIDWDRVGPAYAEELFGVLADRGLVDPGAEPSWTRLWTPQDWTDAGMAAGTPFSASHTLTQTGPFRPRNLVRGVANAVLAGCGTTPGVGIPPVLISGRLAAERITGARPAEHSGRAAGARAVR</sequence>
<dbReference type="NCBIfam" id="TIGR02734">
    <property type="entry name" value="crtI_fam"/>
    <property type="match status" value="1"/>
</dbReference>
<dbReference type="EC" id="1.3.99.26" evidence="9"/>
<dbReference type="InterPro" id="IPR036188">
    <property type="entry name" value="FAD/NAD-bd_sf"/>
</dbReference>
<dbReference type="InterPro" id="IPR014105">
    <property type="entry name" value="Carotenoid/retinoid_OxRdtase"/>
</dbReference>
<dbReference type="PANTHER" id="PTHR43734:SF1">
    <property type="entry name" value="PHYTOENE DESATURASE"/>
    <property type="match status" value="1"/>
</dbReference>
<keyword evidence="3 5" id="KW-0125">Carotenoid biosynthesis</keyword>
<dbReference type="Pfam" id="PF01593">
    <property type="entry name" value="Amino_oxidase"/>
    <property type="match status" value="1"/>
</dbReference>
<dbReference type="Gene3D" id="3.50.50.60">
    <property type="entry name" value="FAD/NAD(P)-binding domain"/>
    <property type="match status" value="2"/>
</dbReference>
<dbReference type="Proteomes" id="UP001519295">
    <property type="component" value="Unassembled WGS sequence"/>
</dbReference>
<dbReference type="SUPFAM" id="SSF51905">
    <property type="entry name" value="FAD/NAD(P)-binding domain"/>
    <property type="match status" value="1"/>
</dbReference>
<dbReference type="PANTHER" id="PTHR43734">
    <property type="entry name" value="PHYTOENE DESATURASE"/>
    <property type="match status" value="1"/>
</dbReference>
<reference evidence="9 10" key="1">
    <citation type="submission" date="2021-03" db="EMBL/GenBank/DDBJ databases">
        <title>Sequencing the genomes of 1000 actinobacteria strains.</title>
        <authorList>
            <person name="Klenk H.-P."/>
        </authorList>
    </citation>
    <scope>NUCLEOTIDE SEQUENCE [LARGE SCALE GENOMIC DNA]</scope>
    <source>
        <strain evidence="9 10">DSM 45256</strain>
    </source>
</reference>
<dbReference type="GO" id="GO:0016491">
    <property type="term" value="F:oxidoreductase activity"/>
    <property type="evidence" value="ECO:0007669"/>
    <property type="project" value="UniProtKB-KW"/>
</dbReference>
<evidence type="ECO:0000259" key="8">
    <source>
        <dbReference type="Pfam" id="PF01593"/>
    </source>
</evidence>
<accession>A0ABS4VZF8</accession>
<keyword evidence="7" id="KW-0812">Transmembrane</keyword>
<dbReference type="EC" id="1.3.99.29" evidence="9"/>
<evidence type="ECO:0000256" key="7">
    <source>
        <dbReference type="SAM" id="Phobius"/>
    </source>
</evidence>
<keyword evidence="7" id="KW-0472">Membrane</keyword>
<evidence type="ECO:0000256" key="6">
    <source>
        <dbReference type="SAM" id="MobiDB-lite"/>
    </source>
</evidence>
<feature type="region of interest" description="Disordered" evidence="6">
    <location>
        <begin position="266"/>
        <end position="292"/>
    </location>
</feature>
<keyword evidence="4 5" id="KW-0560">Oxidoreductase</keyword>
<dbReference type="InterPro" id="IPR008150">
    <property type="entry name" value="Phytoene_DH_bac_CS"/>
</dbReference>
<comment type="caution">
    <text evidence="9">The sequence shown here is derived from an EMBL/GenBank/DDBJ whole genome shotgun (WGS) entry which is preliminary data.</text>
</comment>
<evidence type="ECO:0000256" key="1">
    <source>
        <dbReference type="ARBA" id="ARBA00004829"/>
    </source>
</evidence>
<gene>
    <name evidence="9" type="ORF">JOF36_005027</name>
</gene>